<dbReference type="Gene3D" id="2.40.260.10">
    <property type="entry name" value="Sortase"/>
    <property type="match status" value="1"/>
</dbReference>
<reference evidence="4 5" key="1">
    <citation type="submission" date="2019-10" db="EMBL/GenBank/DDBJ databases">
        <title>Bifidobacterium from non-human primates.</title>
        <authorList>
            <person name="Modesto M."/>
        </authorList>
    </citation>
    <scope>NUCLEOTIDE SEQUENCE [LARGE SCALE GENOMIC DNA]</scope>
    <source>
        <strain evidence="4 5">TRE17</strain>
    </source>
</reference>
<organism evidence="4 5">
    <name type="scientific">Bifidobacterium aerophilum</name>
    <dbReference type="NCBI Taxonomy" id="1798155"/>
    <lineage>
        <taxon>Bacteria</taxon>
        <taxon>Bacillati</taxon>
        <taxon>Actinomycetota</taxon>
        <taxon>Actinomycetes</taxon>
        <taxon>Bifidobacteriales</taxon>
        <taxon>Bifidobacteriaceae</taxon>
        <taxon>Bifidobacterium</taxon>
    </lineage>
</organism>
<dbReference type="Pfam" id="PF04203">
    <property type="entry name" value="Sortase"/>
    <property type="match status" value="1"/>
</dbReference>
<accession>A0A6N9Z4D8</accession>
<protein>
    <submittedName>
        <fullName evidence="4">Class C sortase</fullName>
    </submittedName>
</protein>
<dbReference type="InterPro" id="IPR042002">
    <property type="entry name" value="Sortase_C"/>
</dbReference>
<keyword evidence="3" id="KW-0472">Membrane</keyword>
<feature type="active site" description="Proton donor/acceptor" evidence="2">
    <location>
        <position position="190"/>
    </location>
</feature>
<name>A0A6N9Z4D8_9BIFI</name>
<evidence type="ECO:0000313" key="5">
    <source>
        <dbReference type="Proteomes" id="UP000469194"/>
    </source>
</evidence>
<proteinExistence type="predicted"/>
<dbReference type="GO" id="GO:0016787">
    <property type="term" value="F:hydrolase activity"/>
    <property type="evidence" value="ECO:0007669"/>
    <property type="project" value="UniProtKB-KW"/>
</dbReference>
<dbReference type="InterPro" id="IPR005754">
    <property type="entry name" value="Sortase"/>
</dbReference>
<dbReference type="NCBIfam" id="NF033745">
    <property type="entry name" value="class_C_sortase"/>
    <property type="match status" value="1"/>
</dbReference>
<dbReference type="NCBIfam" id="TIGR01076">
    <property type="entry name" value="sortase_fam"/>
    <property type="match status" value="1"/>
</dbReference>
<evidence type="ECO:0000256" key="1">
    <source>
        <dbReference type="ARBA" id="ARBA00022801"/>
    </source>
</evidence>
<evidence type="ECO:0000256" key="3">
    <source>
        <dbReference type="SAM" id="Phobius"/>
    </source>
</evidence>
<dbReference type="InterPro" id="IPR023365">
    <property type="entry name" value="Sortase_dom-sf"/>
</dbReference>
<dbReference type="Proteomes" id="UP000469194">
    <property type="component" value="Unassembled WGS sequence"/>
</dbReference>
<dbReference type="AlphaFoldDB" id="A0A6N9Z4D8"/>
<comment type="caution">
    <text evidence="4">The sequence shown here is derived from an EMBL/GenBank/DDBJ whole genome shotgun (WGS) entry which is preliminary data.</text>
</comment>
<evidence type="ECO:0000313" key="4">
    <source>
        <dbReference type="EMBL" id="NEG89547.1"/>
    </source>
</evidence>
<dbReference type="CDD" id="cd05827">
    <property type="entry name" value="Sortase_C"/>
    <property type="match status" value="1"/>
</dbReference>
<dbReference type="SUPFAM" id="SSF63817">
    <property type="entry name" value="Sortase"/>
    <property type="match status" value="1"/>
</dbReference>
<keyword evidence="3" id="KW-0812">Transmembrane</keyword>
<keyword evidence="1" id="KW-0378">Hydrolase</keyword>
<keyword evidence="3" id="KW-1133">Transmembrane helix</keyword>
<gene>
    <name evidence="4" type="ORF">GFD25_06020</name>
</gene>
<feature type="transmembrane region" description="Helical" evidence="3">
    <location>
        <begin position="286"/>
        <end position="305"/>
    </location>
</feature>
<evidence type="ECO:0000256" key="2">
    <source>
        <dbReference type="PIRSR" id="PIRSR605754-1"/>
    </source>
</evidence>
<feature type="transmembrane region" description="Helical" evidence="3">
    <location>
        <begin position="27"/>
        <end position="50"/>
    </location>
</feature>
<sequence>MSAMAFDDIIDADGMAARLRQRRRRALAVRVATIILAVIAAFSLGFPILAQYRTARDLATVAENSEDVVAGWPAGRVDRALAAARDYNRRLAKAPQSLLETAVADGSVNGTAAVALASGDSASSSSNDEYDGLLNTGNGVMGTIRIPKISVDLPIYHGTSATALTSGIGHLQGSSLPVGGASTHAVLTGHRGLIKAAMFTRLDEMREGDEFFIDVLGKTLRYRVDRIAVIDPDDTTQLAVTPGEDRVTLMTCTPYGVNTHRLLVSGIREDDGGSVAAASSSDVRSYVFAVVAAVTVAGGLLIHVVRSMKASRSTYLPPIRHAAA</sequence>
<feature type="active site" description="Acyl-thioester intermediate" evidence="2">
    <location>
        <position position="252"/>
    </location>
</feature>
<keyword evidence="5" id="KW-1185">Reference proteome</keyword>
<dbReference type="EMBL" id="WHZW01000010">
    <property type="protein sequence ID" value="NEG89547.1"/>
    <property type="molecule type" value="Genomic_DNA"/>
</dbReference>